<dbReference type="Proteomes" id="UP000799755">
    <property type="component" value="Unassembled WGS sequence"/>
</dbReference>
<evidence type="ECO:0000313" key="1">
    <source>
        <dbReference type="EMBL" id="KAF2467792.1"/>
    </source>
</evidence>
<organism evidence="1 2">
    <name type="scientific">Lindgomyces ingoldianus</name>
    <dbReference type="NCBI Taxonomy" id="673940"/>
    <lineage>
        <taxon>Eukaryota</taxon>
        <taxon>Fungi</taxon>
        <taxon>Dikarya</taxon>
        <taxon>Ascomycota</taxon>
        <taxon>Pezizomycotina</taxon>
        <taxon>Dothideomycetes</taxon>
        <taxon>Pleosporomycetidae</taxon>
        <taxon>Pleosporales</taxon>
        <taxon>Lindgomycetaceae</taxon>
        <taxon>Lindgomyces</taxon>
    </lineage>
</organism>
<protein>
    <submittedName>
        <fullName evidence="1">Uncharacterized protein</fullName>
    </submittedName>
</protein>
<accession>A0ACB6QLP7</accession>
<dbReference type="EMBL" id="MU003518">
    <property type="protein sequence ID" value="KAF2467792.1"/>
    <property type="molecule type" value="Genomic_DNA"/>
</dbReference>
<evidence type="ECO:0000313" key="2">
    <source>
        <dbReference type="Proteomes" id="UP000799755"/>
    </source>
</evidence>
<proteinExistence type="predicted"/>
<reference evidence="1" key="1">
    <citation type="journal article" date="2020" name="Stud. Mycol.">
        <title>101 Dothideomycetes genomes: a test case for predicting lifestyles and emergence of pathogens.</title>
        <authorList>
            <person name="Haridas S."/>
            <person name="Albert R."/>
            <person name="Binder M."/>
            <person name="Bloem J."/>
            <person name="Labutti K."/>
            <person name="Salamov A."/>
            <person name="Andreopoulos B."/>
            <person name="Baker S."/>
            <person name="Barry K."/>
            <person name="Bills G."/>
            <person name="Bluhm B."/>
            <person name="Cannon C."/>
            <person name="Castanera R."/>
            <person name="Culley D."/>
            <person name="Daum C."/>
            <person name="Ezra D."/>
            <person name="Gonzalez J."/>
            <person name="Henrissat B."/>
            <person name="Kuo A."/>
            <person name="Liang C."/>
            <person name="Lipzen A."/>
            <person name="Lutzoni F."/>
            <person name="Magnuson J."/>
            <person name="Mondo S."/>
            <person name="Nolan M."/>
            <person name="Ohm R."/>
            <person name="Pangilinan J."/>
            <person name="Park H.-J."/>
            <person name="Ramirez L."/>
            <person name="Alfaro M."/>
            <person name="Sun H."/>
            <person name="Tritt A."/>
            <person name="Yoshinaga Y."/>
            <person name="Zwiers L.-H."/>
            <person name="Turgeon B."/>
            <person name="Goodwin S."/>
            <person name="Spatafora J."/>
            <person name="Crous P."/>
            <person name="Grigoriev I."/>
        </authorList>
    </citation>
    <scope>NUCLEOTIDE SEQUENCE</scope>
    <source>
        <strain evidence="1">ATCC 200398</strain>
    </source>
</reference>
<sequence>MPMSSAARDLCMDSVRKTFPVISGTDVQVDTCCWGVPALTVTIYYIPLPEPRIRRQVTGVMQLDIQALRSMKRRQVAAPATLTPTSSPSSIPPTTIPIPTSPTSPTSPVLPISTSPATSSGGGNAKIGIIVGGAVGGIAIIGVVAIAVIVLLRRKAKTPDVSPQPIPPAPNNFQPPPAGNVGVSVAPLPQEKMPAVYGEVMTQAATPVNQAADPLVTSFYGAAPGAQSPVQPGSPAPQYQPGSPAPQYPGPGPVGLVNELPAMRH</sequence>
<gene>
    <name evidence="1" type="ORF">BDR25DRAFT_374019</name>
</gene>
<keyword evidence="2" id="KW-1185">Reference proteome</keyword>
<name>A0ACB6QLP7_9PLEO</name>
<comment type="caution">
    <text evidence="1">The sequence shown here is derived from an EMBL/GenBank/DDBJ whole genome shotgun (WGS) entry which is preliminary data.</text>
</comment>